<reference evidence="2" key="1">
    <citation type="submission" date="2016-10" db="EMBL/GenBank/DDBJ databases">
        <authorList>
            <person name="Wegmann U."/>
        </authorList>
    </citation>
    <scope>NUCLEOTIDE SEQUENCE [LARGE SCALE GENOMIC DNA]</scope>
</reference>
<gene>
    <name evidence="1" type="ORF">DESPIGER_0761</name>
</gene>
<dbReference type="KEGG" id="dpg:DESPIGER_0761"/>
<evidence type="ECO:0000313" key="2">
    <source>
        <dbReference type="Proteomes" id="UP000186323"/>
    </source>
</evidence>
<dbReference type="AlphaFoldDB" id="A0A1K1LD73"/>
<sequence length="202" mass="23050">MRLEKFDELVRQVYATFGRTAPVGDVKVVIWDKVRDVPDEAAPFLADQLCGRDELPRNVGKALMDAWGTWKSQNPGRIVREHCPHCQDQAVFHCWAQEPEKERWHTFVVPCPYCQTPADGSRVPADLKAMREAGVDIMPPDFKGGPVAYDRWRGYGCLWPAGLDTGTPRPQMRVGVDMRQDARRMRHIPARERQDAAPAENW</sequence>
<evidence type="ECO:0000313" key="1">
    <source>
        <dbReference type="EMBL" id="SFV72637.1"/>
    </source>
</evidence>
<dbReference type="OrthoDB" id="1722553at2"/>
<organism evidence="1 2">
    <name type="scientific">Desulfovibrio piger</name>
    <dbReference type="NCBI Taxonomy" id="901"/>
    <lineage>
        <taxon>Bacteria</taxon>
        <taxon>Pseudomonadati</taxon>
        <taxon>Thermodesulfobacteriota</taxon>
        <taxon>Desulfovibrionia</taxon>
        <taxon>Desulfovibrionales</taxon>
        <taxon>Desulfovibrionaceae</taxon>
        <taxon>Desulfovibrio</taxon>
    </lineage>
</organism>
<name>A0A1K1LD73_9BACT</name>
<protein>
    <submittedName>
        <fullName evidence="1">Uncharacterized protein</fullName>
    </submittedName>
</protein>
<dbReference type="EMBL" id="LT630450">
    <property type="protein sequence ID" value="SFV72637.1"/>
    <property type="molecule type" value="Genomic_DNA"/>
</dbReference>
<dbReference type="Proteomes" id="UP000186323">
    <property type="component" value="Chromosome I"/>
</dbReference>
<keyword evidence="2" id="KW-1185">Reference proteome</keyword>
<proteinExistence type="predicted"/>
<accession>A0A1K1LD73</accession>
<dbReference type="RefSeq" id="WP_072333273.1">
    <property type="nucleotide sequence ID" value="NZ_LT630450.1"/>
</dbReference>